<organism evidence="4 5">
    <name type="scientific">Aristolochia fimbriata</name>
    <name type="common">White veined hardy Dutchman's pipe vine</name>
    <dbReference type="NCBI Taxonomy" id="158543"/>
    <lineage>
        <taxon>Eukaryota</taxon>
        <taxon>Viridiplantae</taxon>
        <taxon>Streptophyta</taxon>
        <taxon>Embryophyta</taxon>
        <taxon>Tracheophyta</taxon>
        <taxon>Spermatophyta</taxon>
        <taxon>Magnoliopsida</taxon>
        <taxon>Magnoliidae</taxon>
        <taxon>Piperales</taxon>
        <taxon>Aristolochiaceae</taxon>
        <taxon>Aristolochia</taxon>
    </lineage>
</organism>
<dbReference type="GO" id="GO:0006261">
    <property type="term" value="P:DNA-templated DNA replication"/>
    <property type="evidence" value="ECO:0007669"/>
    <property type="project" value="TreeGrafter"/>
</dbReference>
<dbReference type="PANTHER" id="PTHR13489:SF0">
    <property type="entry name" value="MINI-CHROMOSOME MAINTENANCE COMPLEX-BINDING PROTEIN"/>
    <property type="match status" value="1"/>
</dbReference>
<evidence type="ECO:0000313" key="4">
    <source>
        <dbReference type="EMBL" id="KAG9455206.1"/>
    </source>
</evidence>
<evidence type="ECO:0000256" key="1">
    <source>
        <dbReference type="ARBA" id="ARBA00004123"/>
    </source>
</evidence>
<evidence type="ECO:0000256" key="3">
    <source>
        <dbReference type="SAM" id="MobiDB-lite"/>
    </source>
</evidence>
<dbReference type="PANTHER" id="PTHR13489">
    <property type="entry name" value="MINI-CHROMOSOME MAINTENANCE COMPLEX-BINDING PROTEIN"/>
    <property type="match status" value="1"/>
</dbReference>
<comment type="subcellular location">
    <subcellularLocation>
        <location evidence="1">Nucleus</location>
    </subcellularLocation>
</comment>
<keyword evidence="2" id="KW-0539">Nucleus</keyword>
<keyword evidence="5" id="KW-1185">Reference proteome</keyword>
<dbReference type="GO" id="GO:0003682">
    <property type="term" value="F:chromatin binding"/>
    <property type="evidence" value="ECO:0007669"/>
    <property type="project" value="TreeGrafter"/>
</dbReference>
<feature type="region of interest" description="Disordered" evidence="3">
    <location>
        <begin position="155"/>
        <end position="187"/>
    </location>
</feature>
<accession>A0AAV7F5T9</accession>
<proteinExistence type="predicted"/>
<evidence type="ECO:0000313" key="5">
    <source>
        <dbReference type="Proteomes" id="UP000825729"/>
    </source>
</evidence>
<comment type="caution">
    <text evidence="4">The sequence shown here is derived from an EMBL/GenBank/DDBJ whole genome shotgun (WGS) entry which is preliminary data.</text>
</comment>
<evidence type="ECO:0008006" key="6">
    <source>
        <dbReference type="Google" id="ProtNLM"/>
    </source>
</evidence>
<protein>
    <recommendedName>
        <fullName evidence="6">Mini-chromosome maintenance complex-binding protein</fullName>
    </recommendedName>
</protein>
<gene>
    <name evidence="4" type="ORF">H6P81_008110</name>
</gene>
<dbReference type="Pfam" id="PF09739">
    <property type="entry name" value="MCM_bind"/>
    <property type="match status" value="1"/>
</dbReference>
<dbReference type="InterPro" id="IPR019140">
    <property type="entry name" value="MCM_complex-bd"/>
</dbReference>
<feature type="compositionally biased region" description="Polar residues" evidence="3">
    <location>
        <begin position="176"/>
        <end position="187"/>
    </location>
</feature>
<dbReference type="EMBL" id="JAINDJ010000003">
    <property type="protein sequence ID" value="KAG9455206.1"/>
    <property type="molecule type" value="Genomic_DNA"/>
</dbReference>
<dbReference type="Proteomes" id="UP000825729">
    <property type="component" value="Unassembled WGS sequence"/>
</dbReference>
<evidence type="ECO:0000256" key="2">
    <source>
        <dbReference type="ARBA" id="ARBA00023242"/>
    </source>
</evidence>
<dbReference type="GO" id="GO:0005634">
    <property type="term" value="C:nucleus"/>
    <property type="evidence" value="ECO:0007669"/>
    <property type="project" value="UniProtKB-SubCell"/>
</dbReference>
<reference evidence="4 5" key="1">
    <citation type="submission" date="2021-07" db="EMBL/GenBank/DDBJ databases">
        <title>The Aristolochia fimbriata genome: insights into angiosperm evolution, floral development and chemical biosynthesis.</title>
        <authorList>
            <person name="Jiao Y."/>
        </authorList>
    </citation>
    <scope>NUCLEOTIDE SEQUENCE [LARGE SCALE GENOMIC DNA]</scope>
    <source>
        <strain evidence="4">IBCAS-2021</strain>
        <tissue evidence="4">Leaf</tissue>
    </source>
</reference>
<sequence>MVGPAVDCLLNPLGAVRLSFEKVASASDGFDPASLSNKDWGAKDVFQKFLFDEGGLSQVPFLDIENQRWIRPNSLVRFRGMVQDMLGNEFYIGAFKDGSTWKTNKFADVSSIDMGPRPEMQIWERSLFYCVPVPGQNSWSVQSYPSSSLIHRYHAMSSSQHGEKRSRGSIVDDVESNGSNSELGGTSSCFKKQREEDLPSQALQASHCSQGHDADISMVSNFNKKSLSCLVKIYDSMESELKLNDVVEFIGVFTFDPELVVHKTNSDTLMDDLCEDPLAHLPPSKVPRLHCLIHRKLDIQDFLVGLHIPEPKPSLIRGIRETLLRHLTSVLGNDGVAAQCILLHLLSTVHARVDSVAVGKLSLNLCGLSAETVPIFIGHLNLVVQSILPFSQCIPLTVEYLNTTTLAPRKDYQSNRLITGPLQLVRGTHLTFDETRLISGTLNSVGVANVRLLKNLMECQQVEYEFDYYKMEMPADVQLLILSEGKSNILPADLLLPFRPVGITSVTTPTEEDLHAWRWYLASLRSYSHAIEPEMQKVIEDDMVAARQGDRTLGAADFSRWLTMGRLMSASFGEANLSLEHWQMVKELERLKNERFK</sequence>
<dbReference type="AlphaFoldDB" id="A0AAV7F5T9"/>
<name>A0AAV7F5T9_ARIFI</name>